<dbReference type="AlphaFoldDB" id="A0A3P9MI85"/>
<accession>A0A3P9MI85</accession>
<dbReference type="Pfam" id="PF00057">
    <property type="entry name" value="Ldl_recept_a"/>
    <property type="match status" value="4"/>
</dbReference>
<evidence type="ECO:0000256" key="6">
    <source>
        <dbReference type="ARBA" id="ARBA00023136"/>
    </source>
</evidence>
<dbReference type="InterPro" id="IPR002172">
    <property type="entry name" value="LDrepeatLR_classA_rpt"/>
</dbReference>
<dbReference type="InterPro" id="IPR023415">
    <property type="entry name" value="LDLR_class-A_CS"/>
</dbReference>
<feature type="disulfide bond" evidence="10">
    <location>
        <begin position="154"/>
        <end position="166"/>
    </location>
</feature>
<evidence type="ECO:0000313" key="12">
    <source>
        <dbReference type="Proteomes" id="UP000265180"/>
    </source>
</evidence>
<evidence type="ECO:0000256" key="9">
    <source>
        <dbReference type="ARBA" id="ARBA00023180"/>
    </source>
</evidence>
<dbReference type="Proteomes" id="UP000265180">
    <property type="component" value="Chromosome 8"/>
</dbReference>
<evidence type="ECO:0000256" key="10">
    <source>
        <dbReference type="PROSITE-ProRule" id="PRU00124"/>
    </source>
</evidence>
<dbReference type="InterPro" id="IPR051221">
    <property type="entry name" value="LDLR-related"/>
</dbReference>
<reference evidence="11" key="3">
    <citation type="submission" date="2025-08" db="UniProtKB">
        <authorList>
            <consortium name="Ensembl"/>
        </authorList>
    </citation>
    <scope>IDENTIFICATION</scope>
    <source>
        <strain evidence="11">HNI</strain>
    </source>
</reference>
<keyword evidence="2" id="KW-0812">Transmembrane</keyword>
<feature type="disulfide bond" evidence="10">
    <location>
        <begin position="63"/>
        <end position="78"/>
    </location>
</feature>
<organism evidence="11 12">
    <name type="scientific">Oryzias latipes</name>
    <name type="common">Japanese rice fish</name>
    <name type="synonym">Japanese killifish</name>
    <dbReference type="NCBI Taxonomy" id="8090"/>
    <lineage>
        <taxon>Eukaryota</taxon>
        <taxon>Metazoa</taxon>
        <taxon>Chordata</taxon>
        <taxon>Craniata</taxon>
        <taxon>Vertebrata</taxon>
        <taxon>Euteleostomi</taxon>
        <taxon>Actinopterygii</taxon>
        <taxon>Neopterygii</taxon>
        <taxon>Teleostei</taxon>
        <taxon>Neoteleostei</taxon>
        <taxon>Acanthomorphata</taxon>
        <taxon>Ovalentaria</taxon>
        <taxon>Atherinomorphae</taxon>
        <taxon>Beloniformes</taxon>
        <taxon>Adrianichthyidae</taxon>
        <taxon>Oryziinae</taxon>
        <taxon>Oryzias</taxon>
    </lineage>
</organism>
<keyword evidence="5" id="KW-1133">Transmembrane helix</keyword>
<feature type="disulfide bond" evidence="10">
    <location>
        <begin position="161"/>
        <end position="179"/>
    </location>
</feature>
<dbReference type="GO" id="GO:0016020">
    <property type="term" value="C:membrane"/>
    <property type="evidence" value="ECO:0007669"/>
    <property type="project" value="UniProtKB-SubCell"/>
</dbReference>
<keyword evidence="3" id="KW-0732">Signal</keyword>
<evidence type="ECO:0000313" key="11">
    <source>
        <dbReference type="Ensembl" id="ENSORLP00020032678.1"/>
    </source>
</evidence>
<keyword evidence="8" id="KW-0675">Receptor</keyword>
<evidence type="ECO:0000256" key="1">
    <source>
        <dbReference type="ARBA" id="ARBA00004167"/>
    </source>
</evidence>
<feature type="disulfide bond" evidence="10">
    <location>
        <begin position="134"/>
        <end position="149"/>
    </location>
</feature>
<feature type="disulfide bond" evidence="10">
    <location>
        <begin position="173"/>
        <end position="188"/>
    </location>
</feature>
<feature type="disulfide bond" evidence="10">
    <location>
        <begin position="51"/>
        <end position="69"/>
    </location>
</feature>
<feature type="disulfide bond" evidence="10">
    <location>
        <begin position="115"/>
        <end position="127"/>
    </location>
</feature>
<dbReference type="PROSITE" id="PS50068">
    <property type="entry name" value="LDLRA_2"/>
    <property type="match status" value="4"/>
</dbReference>
<dbReference type="InterPro" id="IPR036055">
    <property type="entry name" value="LDL_receptor-like_sf"/>
</dbReference>
<dbReference type="CDD" id="cd00112">
    <property type="entry name" value="LDLa"/>
    <property type="match status" value="3"/>
</dbReference>
<feature type="disulfide bond" evidence="10">
    <location>
        <begin position="202"/>
        <end position="220"/>
    </location>
</feature>
<feature type="disulfide bond" evidence="10">
    <location>
        <begin position="44"/>
        <end position="56"/>
    </location>
</feature>
<evidence type="ECO:0000256" key="8">
    <source>
        <dbReference type="ARBA" id="ARBA00023170"/>
    </source>
</evidence>
<dbReference type="Gene3D" id="4.10.400.10">
    <property type="entry name" value="Low-density Lipoprotein Receptor"/>
    <property type="match status" value="3"/>
</dbReference>
<dbReference type="FunFam" id="4.10.400.10:FF:000084">
    <property type="entry name" value="Low density lipoprotein receptor"/>
    <property type="match status" value="1"/>
</dbReference>
<evidence type="ECO:0000256" key="7">
    <source>
        <dbReference type="ARBA" id="ARBA00023157"/>
    </source>
</evidence>
<keyword evidence="7 10" id="KW-1015">Disulfide bond</keyword>
<comment type="caution">
    <text evidence="10">Lacks conserved residue(s) required for the propagation of feature annotation.</text>
</comment>
<proteinExistence type="predicted"/>
<dbReference type="PRINTS" id="PR00261">
    <property type="entry name" value="LDLRECEPTOR"/>
</dbReference>
<dbReference type="PANTHER" id="PTHR22722">
    <property type="entry name" value="LOW-DENSITY LIPOPROTEIN RECEPTOR-RELATED PROTEIN 2-RELATED"/>
    <property type="match status" value="1"/>
</dbReference>
<name>A0A3P9MI85_ORYLA</name>
<dbReference type="SUPFAM" id="SSF57424">
    <property type="entry name" value="LDL receptor-like module"/>
    <property type="match status" value="4"/>
</dbReference>
<dbReference type="Gene3D" id="4.10.1220.10">
    <property type="entry name" value="EGF-type module"/>
    <property type="match status" value="1"/>
</dbReference>
<dbReference type="SMART" id="SM00192">
    <property type="entry name" value="LDLa"/>
    <property type="match status" value="4"/>
</dbReference>
<reference evidence="11 12" key="2">
    <citation type="submission" date="2017-04" db="EMBL/GenBank/DDBJ databases">
        <title>CpG methylation of centromeres and impact of large insertions on vertebrate speciation.</title>
        <authorList>
            <person name="Ichikawa K."/>
            <person name="Yoshimura J."/>
            <person name="Morishita S."/>
        </authorList>
    </citation>
    <scope>NUCLEOTIDE SEQUENCE</scope>
    <source>
        <strain evidence="11 12">HNI</strain>
    </source>
</reference>
<dbReference type="PROSITE" id="PS01209">
    <property type="entry name" value="LDLRA_1"/>
    <property type="match status" value="2"/>
</dbReference>
<evidence type="ECO:0000256" key="2">
    <source>
        <dbReference type="ARBA" id="ARBA00022692"/>
    </source>
</evidence>
<keyword evidence="9" id="KW-0325">Glycoprotein</keyword>
<evidence type="ECO:0000256" key="5">
    <source>
        <dbReference type="ARBA" id="ARBA00022989"/>
    </source>
</evidence>
<feature type="disulfide bond" evidence="10">
    <location>
        <begin position="122"/>
        <end position="140"/>
    </location>
</feature>
<dbReference type="FunFam" id="4.10.400.10:FF:000034">
    <property type="entry name" value="Low-density lipoprotein receptor-related protein 2"/>
    <property type="match status" value="1"/>
</dbReference>
<sequence length="242" mass="26835">MLIFENASVVFCKNYVKTEVLILWTYALVCLTSHVSSLLAAKQCLASDFCCKNGQCVSAFFVCDGDEDCDDGGDEVSCPPITCSSASFHDCLDGSDEWPQSCHAEAPVTLASHQCHSMEFRCGSGECIQGSWKCDGDADCLDGSDEAGCTRSTCHPDEFECGDGTCIHGSRQCNQQNDCRDMTDESSCVNVTHCEGPDKFKCRSGECITMERVCDNKRDCRDWSDELQRMSLRQWRLRSHLQ</sequence>
<dbReference type="Ensembl" id="ENSORLT00020034261.1">
    <property type="protein sequence ID" value="ENSORLP00020032678.1"/>
    <property type="gene ID" value="ENSORLG00020018351.1"/>
</dbReference>
<reference evidence="11" key="4">
    <citation type="submission" date="2025-09" db="UniProtKB">
        <authorList>
            <consortium name="Ensembl"/>
        </authorList>
    </citation>
    <scope>IDENTIFICATION</scope>
    <source>
        <strain evidence="11">HNI</strain>
    </source>
</reference>
<keyword evidence="4" id="KW-0677">Repeat</keyword>
<evidence type="ECO:0000256" key="4">
    <source>
        <dbReference type="ARBA" id="ARBA00022737"/>
    </source>
</evidence>
<keyword evidence="6" id="KW-0472">Membrane</keyword>
<reference key="1">
    <citation type="journal article" date="2007" name="Nature">
        <title>The medaka draft genome and insights into vertebrate genome evolution.</title>
        <authorList>
            <person name="Kasahara M."/>
            <person name="Naruse K."/>
            <person name="Sasaki S."/>
            <person name="Nakatani Y."/>
            <person name="Qu W."/>
            <person name="Ahsan B."/>
            <person name="Yamada T."/>
            <person name="Nagayasu Y."/>
            <person name="Doi K."/>
            <person name="Kasai Y."/>
            <person name="Jindo T."/>
            <person name="Kobayashi D."/>
            <person name="Shimada A."/>
            <person name="Toyoda A."/>
            <person name="Kuroki Y."/>
            <person name="Fujiyama A."/>
            <person name="Sasaki T."/>
            <person name="Shimizu A."/>
            <person name="Asakawa S."/>
            <person name="Shimizu N."/>
            <person name="Hashimoto S."/>
            <person name="Yang J."/>
            <person name="Lee Y."/>
            <person name="Matsushima K."/>
            <person name="Sugano S."/>
            <person name="Sakaizumi M."/>
            <person name="Narita T."/>
            <person name="Ohishi K."/>
            <person name="Haga S."/>
            <person name="Ohta F."/>
            <person name="Nomoto H."/>
            <person name="Nogata K."/>
            <person name="Morishita T."/>
            <person name="Endo T."/>
            <person name="Shin-I T."/>
            <person name="Takeda H."/>
            <person name="Morishita S."/>
            <person name="Kohara Y."/>
        </authorList>
    </citation>
    <scope>NUCLEOTIDE SEQUENCE [LARGE SCALE GENOMIC DNA]</scope>
    <source>
        <strain>Hd-rR</strain>
    </source>
</reference>
<protein>
    <submittedName>
        <fullName evidence="11">Uncharacterized protein</fullName>
    </submittedName>
</protein>
<comment type="subcellular location">
    <subcellularLocation>
        <location evidence="1">Membrane</location>
        <topology evidence="1">Single-pass membrane protein</topology>
    </subcellularLocation>
</comment>
<evidence type="ECO:0000256" key="3">
    <source>
        <dbReference type="ARBA" id="ARBA00022729"/>
    </source>
</evidence>